<proteinExistence type="predicted"/>
<feature type="transmembrane region" description="Helical" evidence="6">
    <location>
        <begin position="28"/>
        <end position="50"/>
    </location>
</feature>
<dbReference type="AlphaFoldDB" id="A0A1R4K337"/>
<keyword evidence="3 6" id="KW-0812">Transmembrane</keyword>
<sequence length="868" mass="90457">MMLQAPWRGNVVADRLARRELVRHKGRSALIIALVMLPVMVVCALGMLAAQEKQDFAARQYGAATAKVEKLQYWDGKCQQSDLTSASCTDSTIQDGEKSPAPDWSAVGSLPQQQVPEVQAGQTVTVEGVTMDTTLAVVDLTSPHAAERWAVEPSVVPGAHEVLTTKELATRLNLRTGSQVTVGDSTYTVAGLVRTDEYGVGIVVAPEHPLARTAAASSRAVRTVFLYGDEPTLGQVQQLNKAGLGISTREAFDHMQGSDTQAVSLQALLLVVLVLATLLTSTIVGAAFAIGIRQQRRNLALLGATGAPGRTLQGVVVRQGLWLGLVGSLLGAVAGVAWGWAGVRWLNAADSGLPQPLRIPWLLLPLAILVGTASAVVAAWLPARRIASQDVMTSVRSAEASQTEARLPKAGLVLATLGLLAGLVGPRLWPSGGGRHPGTVPVETIVGPAAICVFLLFLASLFMIPWLLDRLGRRARGPLAWRMALRDGARNRSRATATVAASMAIASLAGALLVANQSMGQTDLDHYQYTSRVGVGSASSATSNTMTPQLWQRTSQVIQQVMPVAASAVVREPQVCDSSVPMGPACTNALMVQGDEVCNDRGGCSSSSNGVSVYEPGYFRVLTGRDATAEEKSLLARGGVLVSDGLPHGDAVQVVAWDPAKAGAKESVTVPAKGIGQVGQVALMDEATLTELATKAAIKDTFTFFDTGIDPTQAQVDQLSHELSKAGLGNLASVSVEQGPNSSYLTTQKWFALASAVLMLVVAALAGALALRDARDAHTSLAAIGASTATLRGMAAVQTMVAVGLGSLLGLLVGAVPMVLMVLSSMGGVSLGIPWGWLLSLLVVIPLVASGIAFLAVRPPAARAVRVD</sequence>
<dbReference type="PANTHER" id="PTHR30287:SF2">
    <property type="entry name" value="BLL1001 PROTEIN"/>
    <property type="match status" value="1"/>
</dbReference>
<evidence type="ECO:0000256" key="5">
    <source>
        <dbReference type="ARBA" id="ARBA00023136"/>
    </source>
</evidence>
<dbReference type="PANTHER" id="PTHR30287">
    <property type="entry name" value="MEMBRANE COMPONENT OF PREDICTED ABC SUPERFAMILY METABOLITE UPTAKE TRANSPORTER"/>
    <property type="match status" value="1"/>
</dbReference>
<evidence type="ECO:0000256" key="6">
    <source>
        <dbReference type="SAM" id="Phobius"/>
    </source>
</evidence>
<feature type="transmembrane region" description="Helical" evidence="6">
    <location>
        <begin position="361"/>
        <end position="383"/>
    </location>
</feature>
<protein>
    <submittedName>
        <fullName evidence="8">Putative ABC transporter integral membrane protein</fullName>
    </submittedName>
</protein>
<dbReference type="Pfam" id="PF02687">
    <property type="entry name" value="FtsX"/>
    <property type="match status" value="1"/>
</dbReference>
<keyword evidence="9" id="KW-1185">Reference proteome</keyword>
<dbReference type="InterPro" id="IPR038766">
    <property type="entry name" value="Membrane_comp_ABC_pdt"/>
</dbReference>
<feature type="transmembrane region" description="Helical" evidence="6">
    <location>
        <begin position="410"/>
        <end position="429"/>
    </location>
</feature>
<feature type="transmembrane region" description="Helical" evidence="6">
    <location>
        <begin position="835"/>
        <end position="857"/>
    </location>
</feature>
<evidence type="ECO:0000256" key="1">
    <source>
        <dbReference type="ARBA" id="ARBA00004651"/>
    </source>
</evidence>
<gene>
    <name evidence="8" type="ORF">FM114_11070</name>
</gene>
<feature type="transmembrane region" description="Helical" evidence="6">
    <location>
        <begin position="267"/>
        <end position="292"/>
    </location>
</feature>
<feature type="transmembrane region" description="Helical" evidence="6">
    <location>
        <begin position="445"/>
        <end position="468"/>
    </location>
</feature>
<comment type="subcellular location">
    <subcellularLocation>
        <location evidence="1">Cell membrane</location>
        <topology evidence="1">Multi-pass membrane protein</topology>
    </subcellularLocation>
</comment>
<evidence type="ECO:0000256" key="3">
    <source>
        <dbReference type="ARBA" id="ARBA00022692"/>
    </source>
</evidence>
<feature type="transmembrane region" description="Helical" evidence="6">
    <location>
        <begin position="750"/>
        <end position="771"/>
    </location>
</feature>
<organism evidence="8 9">
    <name type="scientific">Luteococcus japonicus LSP_Lj1</name>
    <dbReference type="NCBI Taxonomy" id="1255658"/>
    <lineage>
        <taxon>Bacteria</taxon>
        <taxon>Bacillati</taxon>
        <taxon>Actinomycetota</taxon>
        <taxon>Actinomycetes</taxon>
        <taxon>Propionibacteriales</taxon>
        <taxon>Propionibacteriaceae</taxon>
        <taxon>Luteococcus</taxon>
    </lineage>
</organism>
<dbReference type="EMBL" id="FUKQ01000043">
    <property type="protein sequence ID" value="SJN38594.1"/>
    <property type="molecule type" value="Genomic_DNA"/>
</dbReference>
<evidence type="ECO:0000256" key="2">
    <source>
        <dbReference type="ARBA" id="ARBA00022475"/>
    </source>
</evidence>
<dbReference type="OrthoDB" id="3712285at2"/>
<evidence type="ECO:0000313" key="8">
    <source>
        <dbReference type="EMBL" id="SJN38594.1"/>
    </source>
</evidence>
<keyword evidence="4 6" id="KW-1133">Transmembrane helix</keyword>
<dbReference type="STRING" id="1255658.FM114_11070"/>
<keyword evidence="5 6" id="KW-0472">Membrane</keyword>
<name>A0A1R4K337_9ACTN</name>
<reference evidence="8 9" key="1">
    <citation type="submission" date="2017-02" db="EMBL/GenBank/DDBJ databases">
        <authorList>
            <person name="Peterson S.W."/>
        </authorList>
    </citation>
    <scope>NUCLEOTIDE SEQUENCE [LARGE SCALE GENOMIC DNA]</scope>
    <source>
        <strain evidence="8 9">LSP_Lj1</strain>
    </source>
</reference>
<dbReference type="GO" id="GO:0005886">
    <property type="term" value="C:plasma membrane"/>
    <property type="evidence" value="ECO:0007669"/>
    <property type="project" value="UniProtKB-SubCell"/>
</dbReference>
<keyword evidence="2" id="KW-1003">Cell membrane</keyword>
<feature type="domain" description="ABC3 transporter permease C-terminal" evidence="7">
    <location>
        <begin position="271"/>
        <end position="390"/>
    </location>
</feature>
<feature type="transmembrane region" description="Helical" evidence="6">
    <location>
        <begin position="320"/>
        <end position="341"/>
    </location>
</feature>
<evidence type="ECO:0000256" key="4">
    <source>
        <dbReference type="ARBA" id="ARBA00022989"/>
    </source>
</evidence>
<dbReference type="Proteomes" id="UP000188342">
    <property type="component" value="Unassembled WGS sequence"/>
</dbReference>
<feature type="transmembrane region" description="Helical" evidence="6">
    <location>
        <begin position="801"/>
        <end position="823"/>
    </location>
</feature>
<feature type="transmembrane region" description="Helical" evidence="6">
    <location>
        <begin position="495"/>
        <end position="515"/>
    </location>
</feature>
<accession>A0A1R4K337</accession>
<dbReference type="InterPro" id="IPR003838">
    <property type="entry name" value="ABC3_permease_C"/>
</dbReference>
<evidence type="ECO:0000313" key="9">
    <source>
        <dbReference type="Proteomes" id="UP000188342"/>
    </source>
</evidence>
<evidence type="ECO:0000259" key="7">
    <source>
        <dbReference type="Pfam" id="PF02687"/>
    </source>
</evidence>